<keyword evidence="4" id="KW-0720">Serine protease</keyword>
<gene>
    <name evidence="7" type="ORF">G9U51_05030</name>
</gene>
<evidence type="ECO:0000256" key="3">
    <source>
        <dbReference type="ARBA" id="ARBA00022801"/>
    </source>
</evidence>
<dbReference type="PANTHER" id="PTHR43806">
    <property type="entry name" value="PEPTIDASE S8"/>
    <property type="match status" value="1"/>
</dbReference>
<evidence type="ECO:0000256" key="1">
    <source>
        <dbReference type="ARBA" id="ARBA00011073"/>
    </source>
</evidence>
<dbReference type="PROSITE" id="PS00138">
    <property type="entry name" value="SUBTILASE_SER"/>
    <property type="match status" value="1"/>
</dbReference>
<feature type="domain" description="Peptidase S8/S53" evidence="6">
    <location>
        <begin position="10"/>
        <end position="95"/>
    </location>
</feature>
<dbReference type="InterPro" id="IPR023828">
    <property type="entry name" value="Peptidase_S8_Ser-AS"/>
</dbReference>
<dbReference type="PANTHER" id="PTHR43806:SF58">
    <property type="entry name" value="ALKALINE PROTEASE 1-RELATED"/>
    <property type="match status" value="1"/>
</dbReference>
<evidence type="ECO:0000256" key="5">
    <source>
        <dbReference type="PROSITE-ProRule" id="PRU01240"/>
    </source>
</evidence>
<sequence length="352" mass="36569">MQRIARGNPGVISVGSTDSNDVKQDGSGWGSCIGLFAPGVNIQSDWIGGPEATATISGTSMAAPHVAGAAAAYLADNSANTSPDTVASALLGRATVGAVVNPGTNTPNRLLYSPPPTTGSVDVVNAGALSAWRSAMSNAVGQSVKLGVAGDSVFEGQGVSPGPSALSNRVIEKLQSKIRAKSSIPYCYTDPTVYRKSSTLIPGWYQSSPQMESAEVPKSGPVNDAWLRDSTVGPGGRAAHLELKGDSASNVQARGTSATFSGVFTKVDIDYYASAWGRRIEVVVDGVVVLNTPTYLQLGAYEYKPMRFTWSQPSGAAAQHTVVVTAIRDTRFFGGSVVLVGSRPMMRIRLAA</sequence>
<dbReference type="InterPro" id="IPR050131">
    <property type="entry name" value="Peptidase_S8_subtilisin-like"/>
</dbReference>
<dbReference type="Pfam" id="PF00082">
    <property type="entry name" value="Peptidase_S8"/>
    <property type="match status" value="1"/>
</dbReference>
<protein>
    <submittedName>
        <fullName evidence="7">S8 family serine peptidase</fullName>
    </submittedName>
</protein>
<dbReference type="EMBL" id="JAAOIV010000003">
    <property type="protein sequence ID" value="NHN55151.1"/>
    <property type="molecule type" value="Genomic_DNA"/>
</dbReference>
<dbReference type="SUPFAM" id="SSF52743">
    <property type="entry name" value="Subtilisin-like"/>
    <property type="match status" value="1"/>
</dbReference>
<dbReference type="GO" id="GO:0004252">
    <property type="term" value="F:serine-type endopeptidase activity"/>
    <property type="evidence" value="ECO:0007669"/>
    <property type="project" value="InterPro"/>
</dbReference>
<evidence type="ECO:0000259" key="6">
    <source>
        <dbReference type="Pfam" id="PF00082"/>
    </source>
</evidence>
<keyword evidence="2" id="KW-0645">Protease</keyword>
<dbReference type="PROSITE" id="PS51892">
    <property type="entry name" value="SUBTILASE"/>
    <property type="match status" value="1"/>
</dbReference>
<dbReference type="Proteomes" id="UP000744769">
    <property type="component" value="Unassembled WGS sequence"/>
</dbReference>
<organism evidence="7 8">
    <name type="scientific">Metallococcus carri</name>
    <dbReference type="NCBI Taxonomy" id="1656884"/>
    <lineage>
        <taxon>Bacteria</taxon>
        <taxon>Bacillati</taxon>
        <taxon>Actinomycetota</taxon>
        <taxon>Actinomycetes</taxon>
        <taxon>Micrococcales</taxon>
        <taxon>Dermacoccaceae</taxon>
        <taxon>Metallococcus</taxon>
    </lineage>
</organism>
<evidence type="ECO:0000313" key="7">
    <source>
        <dbReference type="EMBL" id="NHN55151.1"/>
    </source>
</evidence>
<proteinExistence type="inferred from homology"/>
<name>A0A967B5S6_9MICO</name>
<dbReference type="GO" id="GO:0005615">
    <property type="term" value="C:extracellular space"/>
    <property type="evidence" value="ECO:0007669"/>
    <property type="project" value="TreeGrafter"/>
</dbReference>
<dbReference type="RefSeq" id="WP_166194203.1">
    <property type="nucleotide sequence ID" value="NZ_JAAOIV010000003.1"/>
</dbReference>
<keyword evidence="8" id="KW-1185">Reference proteome</keyword>
<evidence type="ECO:0000313" key="8">
    <source>
        <dbReference type="Proteomes" id="UP000744769"/>
    </source>
</evidence>
<comment type="caution">
    <text evidence="7">The sequence shown here is derived from an EMBL/GenBank/DDBJ whole genome shotgun (WGS) entry which is preliminary data.</text>
</comment>
<evidence type="ECO:0000256" key="4">
    <source>
        <dbReference type="ARBA" id="ARBA00022825"/>
    </source>
</evidence>
<dbReference type="GO" id="GO:0006508">
    <property type="term" value="P:proteolysis"/>
    <property type="evidence" value="ECO:0007669"/>
    <property type="project" value="UniProtKB-KW"/>
</dbReference>
<reference evidence="7" key="1">
    <citation type="submission" date="2020-03" db="EMBL/GenBank/DDBJ databases">
        <title>Draft sequencing of Calidifontibacter sp. DB0510.</title>
        <authorList>
            <person name="Kim D.-U."/>
        </authorList>
    </citation>
    <scope>NUCLEOTIDE SEQUENCE</scope>
    <source>
        <strain evidence="7">DB0510</strain>
    </source>
</reference>
<dbReference type="AlphaFoldDB" id="A0A967B5S6"/>
<dbReference type="Gene3D" id="3.40.50.200">
    <property type="entry name" value="Peptidase S8/S53 domain"/>
    <property type="match status" value="1"/>
</dbReference>
<dbReference type="InterPro" id="IPR036852">
    <property type="entry name" value="Peptidase_S8/S53_dom_sf"/>
</dbReference>
<comment type="similarity">
    <text evidence="1 5">Belongs to the peptidase S8 family.</text>
</comment>
<comment type="caution">
    <text evidence="5">Lacks conserved residue(s) required for the propagation of feature annotation.</text>
</comment>
<accession>A0A967B5S6</accession>
<keyword evidence="3" id="KW-0378">Hydrolase</keyword>
<dbReference type="InterPro" id="IPR000209">
    <property type="entry name" value="Peptidase_S8/S53_dom"/>
</dbReference>
<evidence type="ECO:0000256" key="2">
    <source>
        <dbReference type="ARBA" id="ARBA00022670"/>
    </source>
</evidence>